<dbReference type="InterPro" id="IPR013783">
    <property type="entry name" value="Ig-like_fold"/>
</dbReference>
<dbReference type="InterPro" id="IPR003961">
    <property type="entry name" value="FN3_dom"/>
</dbReference>
<evidence type="ECO:0000259" key="2">
    <source>
        <dbReference type="PROSITE" id="PS50853"/>
    </source>
</evidence>
<gene>
    <name evidence="3" type="ORF">UV02_C0047G0003</name>
</gene>
<dbReference type="EMBL" id="LCCW01000047">
    <property type="protein sequence ID" value="KKS40084.1"/>
    <property type="molecule type" value="Genomic_DNA"/>
</dbReference>
<sequence length="422" mass="44830">MKGRWGKNHFINAKIMNKKRLWLMLAVACGLSLLLPVNGLKAAANTTTLAADTIIHFANGGTNGMDIVVAAASTVESFTLTDEVGNTKLVFELDTGSALHLKSNGRKNFEDSPNVASTDCTSSSSYSTYDYTATSDDYTLTITFTETDNCPTSSGSPGGGGGGGGGDTTAPTISSIEATAKDTEATIVWTTSEASISWVVYGGTTAYGNEAKTAVYKTAHSTTLSGLTPVTTYHYQIKAQDSSGNASYYGDKTFTTLATSTTPTPPPTTPAPSASTPTVTTPESSVPSANLDMKLAKRLTGRLLLRVERGGEIWYVDTKEYKRYQVTFANALFVFQKLSLGITDANLAKIPVNGTSETGNVALRNRLKGKLLLQVQKGGAIWYVDTKGYRHSVTWANLMDLFRKLALGITNANLDKIPAGSL</sequence>
<name>A0A0G0YU11_9BACT</name>
<evidence type="ECO:0000313" key="3">
    <source>
        <dbReference type="EMBL" id="KKS40084.1"/>
    </source>
</evidence>
<protein>
    <submittedName>
        <fullName evidence="3">Fibronectin type III domain protein</fullName>
    </submittedName>
</protein>
<evidence type="ECO:0000313" key="4">
    <source>
        <dbReference type="Proteomes" id="UP000034516"/>
    </source>
</evidence>
<feature type="compositionally biased region" description="Gly residues" evidence="1">
    <location>
        <begin position="156"/>
        <end position="167"/>
    </location>
</feature>
<evidence type="ECO:0000256" key="1">
    <source>
        <dbReference type="SAM" id="MobiDB-lite"/>
    </source>
</evidence>
<dbReference type="InterPro" id="IPR008963">
    <property type="entry name" value="Purple_acid_Pase-like_N"/>
</dbReference>
<dbReference type="GO" id="GO:0003993">
    <property type="term" value="F:acid phosphatase activity"/>
    <property type="evidence" value="ECO:0007669"/>
    <property type="project" value="InterPro"/>
</dbReference>
<dbReference type="GO" id="GO:0046872">
    <property type="term" value="F:metal ion binding"/>
    <property type="evidence" value="ECO:0007669"/>
    <property type="project" value="InterPro"/>
</dbReference>
<feature type="domain" description="Fibronectin type-III" evidence="2">
    <location>
        <begin position="170"/>
        <end position="267"/>
    </location>
</feature>
<feature type="compositionally biased region" description="Low complexity" evidence="1">
    <location>
        <begin position="271"/>
        <end position="287"/>
    </location>
</feature>
<dbReference type="PROSITE" id="PS50853">
    <property type="entry name" value="FN3"/>
    <property type="match status" value="1"/>
</dbReference>
<organism evidence="3 4">
    <name type="scientific">Candidatus Kuenenbacteria bacterium GW2011_GWA2_42_15</name>
    <dbReference type="NCBI Taxonomy" id="1618677"/>
    <lineage>
        <taxon>Bacteria</taxon>
        <taxon>Candidatus Kueneniibacteriota</taxon>
    </lineage>
</organism>
<dbReference type="PATRIC" id="fig|1618677.3.peg.780"/>
<dbReference type="SUPFAM" id="SSF49363">
    <property type="entry name" value="Purple acid phosphatase, N-terminal domain"/>
    <property type="match status" value="1"/>
</dbReference>
<proteinExistence type="predicted"/>
<feature type="region of interest" description="Disordered" evidence="1">
    <location>
        <begin position="149"/>
        <end position="172"/>
    </location>
</feature>
<dbReference type="Gene3D" id="2.60.40.10">
    <property type="entry name" value="Immunoglobulins"/>
    <property type="match status" value="1"/>
</dbReference>
<comment type="caution">
    <text evidence="3">The sequence shown here is derived from an EMBL/GenBank/DDBJ whole genome shotgun (WGS) entry which is preliminary data.</text>
</comment>
<feature type="region of interest" description="Disordered" evidence="1">
    <location>
        <begin position="257"/>
        <end position="287"/>
    </location>
</feature>
<dbReference type="AlphaFoldDB" id="A0A0G0YU11"/>
<accession>A0A0G0YU11</accession>
<reference evidence="3 4" key="1">
    <citation type="journal article" date="2015" name="Nature">
        <title>rRNA introns, odd ribosomes, and small enigmatic genomes across a large radiation of phyla.</title>
        <authorList>
            <person name="Brown C.T."/>
            <person name="Hug L.A."/>
            <person name="Thomas B.C."/>
            <person name="Sharon I."/>
            <person name="Castelle C.J."/>
            <person name="Singh A."/>
            <person name="Wilkins M.J."/>
            <person name="Williams K.H."/>
            <person name="Banfield J.F."/>
        </authorList>
    </citation>
    <scope>NUCLEOTIDE SEQUENCE [LARGE SCALE GENOMIC DNA]</scope>
</reference>
<dbReference type="Proteomes" id="UP000034516">
    <property type="component" value="Unassembled WGS sequence"/>
</dbReference>